<dbReference type="InterPro" id="IPR003004">
    <property type="entry name" value="GspF/PilC"/>
</dbReference>
<dbReference type="RefSeq" id="WP_349227961.1">
    <property type="nucleotide sequence ID" value="NZ_JBBNOP010000020.1"/>
</dbReference>
<feature type="domain" description="Type II secretion system protein GspF" evidence="8">
    <location>
        <begin position="216"/>
        <end position="341"/>
    </location>
</feature>
<dbReference type="Gene3D" id="1.20.81.30">
    <property type="entry name" value="Type II secretion system (T2SS), domain F"/>
    <property type="match status" value="2"/>
</dbReference>
<evidence type="ECO:0000256" key="5">
    <source>
        <dbReference type="ARBA" id="ARBA00022989"/>
    </source>
</evidence>
<keyword evidence="5 7" id="KW-1133">Transmembrane helix</keyword>
<gene>
    <name evidence="9" type="ORF">AAA083_14825</name>
</gene>
<dbReference type="Proteomes" id="UP001487305">
    <property type="component" value="Unassembled WGS sequence"/>
</dbReference>
<evidence type="ECO:0000256" key="4">
    <source>
        <dbReference type="ARBA" id="ARBA00022692"/>
    </source>
</evidence>
<evidence type="ECO:0000313" key="9">
    <source>
        <dbReference type="EMBL" id="MEQ3364251.1"/>
    </source>
</evidence>
<evidence type="ECO:0000256" key="7">
    <source>
        <dbReference type="SAM" id="Phobius"/>
    </source>
</evidence>
<dbReference type="InterPro" id="IPR018076">
    <property type="entry name" value="T2SS_GspF_dom"/>
</dbReference>
<comment type="subcellular location">
    <subcellularLocation>
        <location evidence="1">Cell membrane</location>
        <topology evidence="1">Multi-pass membrane protein</topology>
    </subcellularLocation>
</comment>
<comment type="caution">
    <text evidence="9">The sequence shown here is derived from an EMBL/GenBank/DDBJ whole genome shotgun (WGS) entry which is preliminary data.</text>
</comment>
<sequence>MAASMLESSALSSFCESIAIMLSAGIQTDEAVHMLGENMGATTLKRSCDEVYAGLIAGKPLAQSMKDAGSFPRYAVDMVATGEASGRLENVLRSLAVYYDEENRLFERIRSNISYPAALLCIMSVILAFTVAVILPVFIEVFESLSGSMTAGSFSSVNASLLIGWIALAIVLACTIIALVGAIASRTASGHNFVIGAFQKLPLTSRAMYQLAVSRFASVMATYTASGVDADTTMKNALEMVDHPKLKAKLQAAYSSMIDLDNAKSLAQALGDNNVLEPVYARMLKIGTQSGSTDEVLDSLSSTFFDDAIVQIDRAIDSMEPALAAFLTIAVGATLISVMLPLIGIMSSIG</sequence>
<comment type="similarity">
    <text evidence="2">Belongs to the GSP F family.</text>
</comment>
<proteinExistence type="inferred from homology"/>
<dbReference type="Pfam" id="PF00482">
    <property type="entry name" value="T2SSF"/>
    <property type="match status" value="2"/>
</dbReference>
<dbReference type="PANTHER" id="PTHR30012">
    <property type="entry name" value="GENERAL SECRETION PATHWAY PROTEIN"/>
    <property type="match status" value="1"/>
</dbReference>
<feature type="transmembrane region" description="Helical" evidence="7">
    <location>
        <begin position="322"/>
        <end position="346"/>
    </location>
</feature>
<feature type="transmembrane region" description="Helical" evidence="7">
    <location>
        <begin position="159"/>
        <end position="184"/>
    </location>
</feature>
<feature type="domain" description="Type II secretion system protein GspF" evidence="8">
    <location>
        <begin position="14"/>
        <end position="136"/>
    </location>
</feature>
<evidence type="ECO:0000313" key="10">
    <source>
        <dbReference type="Proteomes" id="UP001487305"/>
    </source>
</evidence>
<dbReference type="PRINTS" id="PR00812">
    <property type="entry name" value="BCTERIALGSPF"/>
</dbReference>
<accession>A0ABV1JIR7</accession>
<keyword evidence="3" id="KW-1003">Cell membrane</keyword>
<evidence type="ECO:0000256" key="6">
    <source>
        <dbReference type="ARBA" id="ARBA00023136"/>
    </source>
</evidence>
<evidence type="ECO:0000256" key="1">
    <source>
        <dbReference type="ARBA" id="ARBA00004651"/>
    </source>
</evidence>
<protein>
    <submittedName>
        <fullName evidence="9">Type II secretion system F family protein</fullName>
    </submittedName>
</protein>
<feature type="transmembrane region" description="Helical" evidence="7">
    <location>
        <begin position="113"/>
        <end position="139"/>
    </location>
</feature>
<dbReference type="InterPro" id="IPR042094">
    <property type="entry name" value="T2SS_GspF_sf"/>
</dbReference>
<keyword evidence="6 7" id="KW-0472">Membrane</keyword>
<evidence type="ECO:0000259" key="8">
    <source>
        <dbReference type="Pfam" id="PF00482"/>
    </source>
</evidence>
<dbReference type="PANTHER" id="PTHR30012:SF0">
    <property type="entry name" value="TYPE II SECRETION SYSTEM PROTEIN F-RELATED"/>
    <property type="match status" value="1"/>
</dbReference>
<keyword evidence="10" id="KW-1185">Reference proteome</keyword>
<evidence type="ECO:0000256" key="2">
    <source>
        <dbReference type="ARBA" id="ARBA00005745"/>
    </source>
</evidence>
<dbReference type="EMBL" id="JBBNOP010000020">
    <property type="protein sequence ID" value="MEQ3364251.1"/>
    <property type="molecule type" value="Genomic_DNA"/>
</dbReference>
<evidence type="ECO:0000256" key="3">
    <source>
        <dbReference type="ARBA" id="ARBA00022475"/>
    </source>
</evidence>
<keyword evidence="4 7" id="KW-0812">Transmembrane</keyword>
<reference evidence="9 10" key="1">
    <citation type="submission" date="2024-04" db="EMBL/GenBank/DDBJ databases">
        <title>Human intestinal bacterial collection.</title>
        <authorList>
            <person name="Pauvert C."/>
            <person name="Hitch T.C.A."/>
            <person name="Clavel T."/>
        </authorList>
    </citation>
    <scope>NUCLEOTIDE SEQUENCE [LARGE SCALE GENOMIC DNA]</scope>
    <source>
        <strain evidence="9 10">CLA-KB-H42</strain>
    </source>
</reference>
<name>A0ABV1JIR7_9ACTN</name>
<organism evidence="9 10">
    <name type="scientific">Raoultibacter massiliensis</name>
    <dbReference type="NCBI Taxonomy" id="1852371"/>
    <lineage>
        <taxon>Bacteria</taxon>
        <taxon>Bacillati</taxon>
        <taxon>Actinomycetota</taxon>
        <taxon>Coriobacteriia</taxon>
        <taxon>Eggerthellales</taxon>
        <taxon>Eggerthellaceae</taxon>
        <taxon>Raoultibacter</taxon>
    </lineage>
</organism>